<dbReference type="PANTHER" id="PTHR32401:SF38">
    <property type="entry name" value="LECTIN-LIKE PROTEIN"/>
    <property type="match status" value="1"/>
</dbReference>
<dbReference type="OrthoDB" id="543442at2759"/>
<dbReference type="Proteomes" id="UP000288805">
    <property type="component" value="Unassembled WGS sequence"/>
</dbReference>
<evidence type="ECO:0000256" key="3">
    <source>
        <dbReference type="SAM" id="SignalP"/>
    </source>
</evidence>
<evidence type="ECO:0000256" key="2">
    <source>
        <dbReference type="ARBA" id="ARBA00022734"/>
    </source>
</evidence>
<reference evidence="5 6" key="1">
    <citation type="journal article" date="2018" name="PLoS Genet.">
        <title>Population sequencing reveals clonal diversity and ancestral inbreeding in the grapevine cultivar Chardonnay.</title>
        <authorList>
            <person name="Roach M.J."/>
            <person name="Johnson D.L."/>
            <person name="Bohlmann J."/>
            <person name="van Vuuren H.J."/>
            <person name="Jones S.J."/>
            <person name="Pretorius I.S."/>
            <person name="Schmidt S.A."/>
            <person name="Borneman A.R."/>
        </authorList>
    </citation>
    <scope>NUCLEOTIDE SEQUENCE [LARGE SCALE GENOMIC DNA]</scope>
    <source>
        <strain evidence="6">cv. Chardonnay</strain>
        <tissue evidence="5">Leaf</tissue>
    </source>
</reference>
<dbReference type="PIRSF" id="PIRSF002690">
    <property type="entry name" value="L-type_lectin_plant"/>
    <property type="match status" value="1"/>
</dbReference>
<comment type="caution">
    <text evidence="5">The sequence shown here is derived from an EMBL/GenBank/DDBJ whole genome shotgun (WGS) entry which is preliminary data.</text>
</comment>
<keyword evidence="5" id="KW-0675">Receptor</keyword>
<dbReference type="AlphaFoldDB" id="A0A438IHL3"/>
<dbReference type="Gene3D" id="2.60.120.200">
    <property type="match status" value="1"/>
</dbReference>
<dbReference type="FunFam" id="2.60.120.200:FF:000246">
    <property type="entry name" value="L-type lectin-domain containing receptor kinase V.9"/>
    <property type="match status" value="1"/>
</dbReference>
<keyword evidence="3" id="KW-0732">Signal</keyword>
<dbReference type="InterPro" id="IPR050258">
    <property type="entry name" value="Leguminous_Lectin"/>
</dbReference>
<keyword evidence="2 5" id="KW-0430">Lectin</keyword>
<dbReference type="PANTHER" id="PTHR32401">
    <property type="entry name" value="CONCANAVALIN A-LIKE LECTIN FAMILY PROTEIN"/>
    <property type="match status" value="1"/>
</dbReference>
<dbReference type="EMBL" id="QGNW01000111">
    <property type="protein sequence ID" value="RVW95929.1"/>
    <property type="molecule type" value="Genomic_DNA"/>
</dbReference>
<gene>
    <name evidence="5" type="primary">LECRK71_2</name>
    <name evidence="5" type="ORF">CK203_025814</name>
</gene>
<comment type="similarity">
    <text evidence="1">Belongs to the leguminous lectin family.</text>
</comment>
<dbReference type="SUPFAM" id="SSF49899">
    <property type="entry name" value="Concanavalin A-like lectins/glucanases"/>
    <property type="match status" value="1"/>
</dbReference>
<evidence type="ECO:0000313" key="5">
    <source>
        <dbReference type="EMBL" id="RVW95929.1"/>
    </source>
</evidence>
<dbReference type="GO" id="GO:0030246">
    <property type="term" value="F:carbohydrate binding"/>
    <property type="evidence" value="ECO:0007669"/>
    <property type="project" value="UniProtKB-KW"/>
</dbReference>
<dbReference type="InterPro" id="IPR016363">
    <property type="entry name" value="L-lectin"/>
</dbReference>
<dbReference type="Pfam" id="PF00139">
    <property type="entry name" value="Lectin_legB"/>
    <property type="match status" value="1"/>
</dbReference>
<name>A0A438IHL3_VITVI</name>
<feature type="signal peptide" evidence="3">
    <location>
        <begin position="1"/>
        <end position="26"/>
    </location>
</feature>
<feature type="domain" description="Legume lectin" evidence="4">
    <location>
        <begin position="27"/>
        <end position="273"/>
    </location>
</feature>
<keyword evidence="5" id="KW-0808">Transferase</keyword>
<dbReference type="GO" id="GO:0016301">
    <property type="term" value="F:kinase activity"/>
    <property type="evidence" value="ECO:0007669"/>
    <property type="project" value="UniProtKB-KW"/>
</dbReference>
<evidence type="ECO:0000259" key="4">
    <source>
        <dbReference type="Pfam" id="PF00139"/>
    </source>
</evidence>
<sequence length="292" mass="32115">MKRHPHPYPLLLLIISISTLFESASAVDFVFNGFNSSDVLLYGVAGIESRILTLTNHTSFAIGRALYPFQIPAKSPNSSHVVPFSTSFIFSMAPYEDSLPGHGIVFLFAPVTGIEGASSSQHLGFLNRTNDGNPDNHVFGVEFDVFKNEEFGDISDNHVGINVNSLTSMSAHEAGYWSGNGKMSSSEEDETSFKRLKLNDGKNYQVWIDYLDLHINVTMAVAGKKRPQRPLLSVALNLSDVFLDDMYVGFTAATGRLVESHRILAWSFSNSNFSLSSELITKGLPSFVPPKK</sequence>
<keyword evidence="5" id="KW-0418">Kinase</keyword>
<dbReference type="InterPro" id="IPR001220">
    <property type="entry name" value="Legume_lectin_dom"/>
</dbReference>
<dbReference type="CDD" id="cd06899">
    <property type="entry name" value="lectin_legume_LecRK_Arcelin_ConA"/>
    <property type="match status" value="1"/>
</dbReference>
<protein>
    <submittedName>
        <fullName evidence="5">L-type lectin-domain containing receptor kinase VII.1</fullName>
    </submittedName>
</protein>
<feature type="chain" id="PRO_5019055156" evidence="3">
    <location>
        <begin position="27"/>
        <end position="292"/>
    </location>
</feature>
<evidence type="ECO:0000313" key="6">
    <source>
        <dbReference type="Proteomes" id="UP000288805"/>
    </source>
</evidence>
<organism evidence="5 6">
    <name type="scientific">Vitis vinifera</name>
    <name type="common">Grape</name>
    <dbReference type="NCBI Taxonomy" id="29760"/>
    <lineage>
        <taxon>Eukaryota</taxon>
        <taxon>Viridiplantae</taxon>
        <taxon>Streptophyta</taxon>
        <taxon>Embryophyta</taxon>
        <taxon>Tracheophyta</taxon>
        <taxon>Spermatophyta</taxon>
        <taxon>Magnoliopsida</taxon>
        <taxon>eudicotyledons</taxon>
        <taxon>Gunneridae</taxon>
        <taxon>Pentapetalae</taxon>
        <taxon>rosids</taxon>
        <taxon>Vitales</taxon>
        <taxon>Vitaceae</taxon>
        <taxon>Viteae</taxon>
        <taxon>Vitis</taxon>
    </lineage>
</organism>
<proteinExistence type="inferred from homology"/>
<dbReference type="InterPro" id="IPR013320">
    <property type="entry name" value="ConA-like_dom_sf"/>
</dbReference>
<evidence type="ECO:0000256" key="1">
    <source>
        <dbReference type="ARBA" id="ARBA00007606"/>
    </source>
</evidence>
<accession>A0A438IHL3</accession>